<reference evidence="1 2" key="1">
    <citation type="submission" date="2020-08" db="EMBL/GenBank/DDBJ databases">
        <title>Sequencing the genomes of 1000 actinobacteria strains.</title>
        <authorList>
            <person name="Klenk H.-P."/>
        </authorList>
    </citation>
    <scope>NUCLEOTIDE SEQUENCE [LARGE SCALE GENOMIC DNA]</scope>
    <source>
        <strain evidence="1 2">DSM 45507</strain>
    </source>
</reference>
<gene>
    <name evidence="1" type="ORF">HD596_008471</name>
</gene>
<dbReference type="Proteomes" id="UP000579153">
    <property type="component" value="Unassembled WGS sequence"/>
</dbReference>
<accession>A0A7W9GDC5</accession>
<evidence type="ECO:0000313" key="1">
    <source>
        <dbReference type="EMBL" id="MBB5781715.1"/>
    </source>
</evidence>
<sequence>MRSQLPLRLGTGWRWGHIEYIVPAAKHDRLVWLAAIVPPLSDDPPALAVTEQVPVDLLNPLPPRTVVVANETTFP</sequence>
<dbReference type="EMBL" id="JACHMB010000001">
    <property type="protein sequence ID" value="MBB5781715.1"/>
    <property type="molecule type" value="Genomic_DNA"/>
</dbReference>
<dbReference type="AlphaFoldDB" id="A0A7W9GDC5"/>
<protein>
    <submittedName>
        <fullName evidence="1">Uncharacterized protein</fullName>
    </submittedName>
</protein>
<keyword evidence="2" id="KW-1185">Reference proteome</keyword>
<organism evidence="1 2">
    <name type="scientific">Nonomuraea jabiensis</name>
    <dbReference type="NCBI Taxonomy" id="882448"/>
    <lineage>
        <taxon>Bacteria</taxon>
        <taxon>Bacillati</taxon>
        <taxon>Actinomycetota</taxon>
        <taxon>Actinomycetes</taxon>
        <taxon>Streptosporangiales</taxon>
        <taxon>Streptosporangiaceae</taxon>
        <taxon>Nonomuraea</taxon>
    </lineage>
</organism>
<comment type="caution">
    <text evidence="1">The sequence shown here is derived from an EMBL/GenBank/DDBJ whole genome shotgun (WGS) entry which is preliminary data.</text>
</comment>
<evidence type="ECO:0000313" key="2">
    <source>
        <dbReference type="Proteomes" id="UP000579153"/>
    </source>
</evidence>
<name>A0A7W9GDC5_9ACTN</name>
<proteinExistence type="predicted"/>